<feature type="signal peptide" evidence="1">
    <location>
        <begin position="1"/>
        <end position="20"/>
    </location>
</feature>
<name>A3U4T9_CROAH</name>
<dbReference type="RefSeq" id="WP_013185937.1">
    <property type="nucleotide sequence ID" value="NC_014230.1"/>
</dbReference>
<dbReference type="TCDB" id="9.B.155.2.6">
    <property type="family name" value="the putative beta barrel porin-3 (bbp3) family"/>
</dbReference>
<evidence type="ECO:0000313" key="4">
    <source>
        <dbReference type="Proteomes" id="UP000002297"/>
    </source>
</evidence>
<feature type="domain" description="DUF6268" evidence="2">
    <location>
        <begin position="92"/>
        <end position="251"/>
    </location>
</feature>
<gene>
    <name evidence="3" type="ordered locus">CA2559_00835</name>
</gene>
<reference evidence="3 4" key="1">
    <citation type="journal article" date="2010" name="J. Bacteriol.">
        <title>The complete genome sequence of Croceibacter atlanticus HTCC2559T.</title>
        <authorList>
            <person name="Oh H.M."/>
            <person name="Kang I."/>
            <person name="Ferriera S."/>
            <person name="Giovannoni S.J."/>
            <person name="Cho J.C."/>
        </authorList>
    </citation>
    <scope>NUCLEOTIDE SEQUENCE [LARGE SCALE GENOMIC DNA]</scope>
    <source>
        <strain evidence="4">ATCC BAA-628 / HTCC2559 / KCTC 12090</strain>
    </source>
</reference>
<dbReference type="AlphaFoldDB" id="A3U4T9"/>
<feature type="chain" id="PRO_5002660699" description="DUF6268 domain-containing protein" evidence="1">
    <location>
        <begin position="21"/>
        <end position="282"/>
    </location>
</feature>
<dbReference type="HOGENOM" id="CLU_985965_0_0_10"/>
<dbReference type="EMBL" id="CP002046">
    <property type="protein sequence ID" value="EAP87256.1"/>
    <property type="molecule type" value="Genomic_DNA"/>
</dbReference>
<accession>A3U4T9</accession>
<dbReference type="InterPro" id="IPR046235">
    <property type="entry name" value="DUF6268"/>
</dbReference>
<proteinExistence type="predicted"/>
<evidence type="ECO:0000256" key="1">
    <source>
        <dbReference type="SAM" id="SignalP"/>
    </source>
</evidence>
<dbReference type="Proteomes" id="UP000002297">
    <property type="component" value="Chromosome"/>
</dbReference>
<dbReference type="GeneID" id="89451966"/>
<organism evidence="3 4">
    <name type="scientific">Croceibacter atlanticus (strain ATCC BAA-628 / JCM 21780 / CIP 108009 / IAM 15332 / KCTC 12090 / HTCC2559)</name>
    <dbReference type="NCBI Taxonomy" id="216432"/>
    <lineage>
        <taxon>Bacteria</taxon>
        <taxon>Pseudomonadati</taxon>
        <taxon>Bacteroidota</taxon>
        <taxon>Flavobacteriia</taxon>
        <taxon>Flavobacteriales</taxon>
        <taxon>Flavobacteriaceae</taxon>
        <taxon>Croceibacter</taxon>
    </lineage>
</organism>
<dbReference type="OrthoDB" id="1488805at2"/>
<dbReference type="KEGG" id="cat:CA2559_00835"/>
<sequence>MKFICLACLLVFSVSISAQYTEIATFEFQQFNGNTKENTNYNTTVFNAGLLLGFNTNSNKTTTVFFRPSYQQRIITGPNPLSLYKPELITGISHNFNDSWKIQGFALARLASNFNSIDNEHYQFGGGALATYKSSERLSYRFGAYARKQPKGVLAFPFIGLNYRFGTNRWQLNVLLPQYAYLKYTVKESSWYAGLRLNYVTEQYRTELNNTSLHYIELTEFTSEVFIEYYLTKGLVVYGRAGFLNYQKYELYNEQDLLLNPNTREVKDVLTGRIGLAYRILN</sequence>
<protein>
    <recommendedName>
        <fullName evidence="2">DUF6268 domain-containing protein</fullName>
    </recommendedName>
</protein>
<keyword evidence="1" id="KW-0732">Signal</keyword>
<evidence type="ECO:0000313" key="3">
    <source>
        <dbReference type="EMBL" id="EAP87256.1"/>
    </source>
</evidence>
<keyword evidence="4" id="KW-1185">Reference proteome</keyword>
<evidence type="ECO:0000259" key="2">
    <source>
        <dbReference type="Pfam" id="PF19783"/>
    </source>
</evidence>
<dbReference type="Pfam" id="PF19783">
    <property type="entry name" value="DUF6268"/>
    <property type="match status" value="1"/>
</dbReference>